<accession>A0A562VLZ8</accession>
<dbReference type="InterPro" id="IPR002104">
    <property type="entry name" value="Integrase_catalytic"/>
</dbReference>
<evidence type="ECO:0000313" key="6">
    <source>
        <dbReference type="EMBL" id="TWJ18811.1"/>
    </source>
</evidence>
<dbReference type="RefSeq" id="WP_170241910.1">
    <property type="nucleotide sequence ID" value="NZ_VLLN01000014.1"/>
</dbReference>
<dbReference type="InterPro" id="IPR025166">
    <property type="entry name" value="Integrase_DNA_bind_dom"/>
</dbReference>
<evidence type="ECO:0000256" key="1">
    <source>
        <dbReference type="ARBA" id="ARBA00008857"/>
    </source>
</evidence>
<sequence length="398" mass="45412">MKFTDRYIQSLKPREKEYCIRESHGFTIRVLTTGCKTFQYIYTLAGKRRRFNLGHYPATTLSEAREKFRAAANQVSKGLDPQSPPPVVVEPEQHTVKDLVKDYLEHLEKSAAKTYLKTASLTLKNDVLKNWEDRQVGSIRRRDAILLVEDVASRAKAQALGVLKHARAMFTYALHRELVDFNPFAGVSAAIPDVTPNSRERVLSDNEIKIIWNTLSDKDSVGSLIARNGLLLILVTAQRPGEVAGMAKSEVDKEWWTIPKERAKNKEEHRVYLTPLAQRLLPKLICPWYFPSPDLESPIGRPALSHVLTKQPKDKEGKITRQQYLGLPRWTPHDLRRTAATKLSELGCPDEIIDAILNHVKKGVIGVYNRNKYDKEKKKWLLKWAKHLEALVSNPTDK</sequence>
<dbReference type="Pfam" id="PF00589">
    <property type="entry name" value="Phage_integrase"/>
    <property type="match status" value="1"/>
</dbReference>
<dbReference type="InterPro" id="IPR038488">
    <property type="entry name" value="Integrase_DNA-bd_sf"/>
</dbReference>
<evidence type="ECO:0000256" key="4">
    <source>
        <dbReference type="ARBA" id="ARBA00023172"/>
    </source>
</evidence>
<dbReference type="Gene3D" id="3.30.160.390">
    <property type="entry name" value="Integrase, DNA-binding domain"/>
    <property type="match status" value="1"/>
</dbReference>
<evidence type="ECO:0000256" key="3">
    <source>
        <dbReference type="ARBA" id="ARBA00023125"/>
    </source>
</evidence>
<evidence type="ECO:0000256" key="2">
    <source>
        <dbReference type="ARBA" id="ARBA00022908"/>
    </source>
</evidence>
<dbReference type="GO" id="GO:0003677">
    <property type="term" value="F:DNA binding"/>
    <property type="evidence" value="ECO:0007669"/>
    <property type="project" value="UniProtKB-KW"/>
</dbReference>
<dbReference type="SUPFAM" id="SSF56349">
    <property type="entry name" value="DNA breaking-rejoining enzymes"/>
    <property type="match status" value="1"/>
</dbReference>
<comment type="caution">
    <text evidence="6">The sequence shown here is derived from an EMBL/GenBank/DDBJ whole genome shotgun (WGS) entry which is preliminary data.</text>
</comment>
<dbReference type="GO" id="GO:0015074">
    <property type="term" value="P:DNA integration"/>
    <property type="evidence" value="ECO:0007669"/>
    <property type="project" value="UniProtKB-KW"/>
</dbReference>
<proteinExistence type="inferred from homology"/>
<name>A0A562VLZ8_9BACT</name>
<keyword evidence="7" id="KW-1185">Reference proteome</keyword>
<keyword evidence="4" id="KW-0233">DNA recombination</keyword>
<dbReference type="PANTHER" id="PTHR30629:SF2">
    <property type="entry name" value="PROPHAGE INTEGRASE INTS-RELATED"/>
    <property type="match status" value="1"/>
</dbReference>
<feature type="domain" description="Tyr recombinase" evidence="5">
    <location>
        <begin position="198"/>
        <end position="382"/>
    </location>
</feature>
<reference evidence="6 7" key="1">
    <citation type="submission" date="2019-07" db="EMBL/GenBank/DDBJ databases">
        <title>Genomic Encyclopedia of Archaeal and Bacterial Type Strains, Phase II (KMG-II): from individual species to whole genera.</title>
        <authorList>
            <person name="Goeker M."/>
        </authorList>
    </citation>
    <scope>NUCLEOTIDE SEQUENCE [LARGE SCALE GENOMIC DNA]</scope>
    <source>
        <strain evidence="6 7">ATCC BAA-1139</strain>
    </source>
</reference>
<dbReference type="EMBL" id="VLLN01000014">
    <property type="protein sequence ID" value="TWJ18811.1"/>
    <property type="molecule type" value="Genomic_DNA"/>
</dbReference>
<dbReference type="InterPro" id="IPR010998">
    <property type="entry name" value="Integrase_recombinase_N"/>
</dbReference>
<dbReference type="InterPro" id="IPR050808">
    <property type="entry name" value="Phage_Integrase"/>
</dbReference>
<organism evidence="6 7">
    <name type="scientific">Geobacter argillaceus</name>
    <dbReference type="NCBI Taxonomy" id="345631"/>
    <lineage>
        <taxon>Bacteria</taxon>
        <taxon>Pseudomonadati</taxon>
        <taxon>Thermodesulfobacteriota</taxon>
        <taxon>Desulfuromonadia</taxon>
        <taxon>Geobacterales</taxon>
        <taxon>Geobacteraceae</taxon>
        <taxon>Geobacter</taxon>
    </lineage>
</organism>
<gene>
    <name evidence="6" type="ORF">JN12_02448</name>
</gene>
<dbReference type="InterPro" id="IPR013762">
    <property type="entry name" value="Integrase-like_cat_sf"/>
</dbReference>
<evidence type="ECO:0000259" key="5">
    <source>
        <dbReference type="PROSITE" id="PS51898"/>
    </source>
</evidence>
<dbReference type="Proteomes" id="UP000319449">
    <property type="component" value="Unassembled WGS sequence"/>
</dbReference>
<evidence type="ECO:0000313" key="7">
    <source>
        <dbReference type="Proteomes" id="UP000319449"/>
    </source>
</evidence>
<comment type="similarity">
    <text evidence="1">Belongs to the 'phage' integrase family.</text>
</comment>
<dbReference type="PROSITE" id="PS51898">
    <property type="entry name" value="TYR_RECOMBINASE"/>
    <property type="match status" value="1"/>
</dbReference>
<dbReference type="Gene3D" id="1.10.150.130">
    <property type="match status" value="1"/>
</dbReference>
<dbReference type="PANTHER" id="PTHR30629">
    <property type="entry name" value="PROPHAGE INTEGRASE"/>
    <property type="match status" value="1"/>
</dbReference>
<dbReference type="InterPro" id="IPR011010">
    <property type="entry name" value="DNA_brk_join_enz"/>
</dbReference>
<dbReference type="Gene3D" id="1.10.443.10">
    <property type="entry name" value="Intergrase catalytic core"/>
    <property type="match status" value="1"/>
</dbReference>
<keyword evidence="2" id="KW-0229">DNA integration</keyword>
<protein>
    <submittedName>
        <fullName evidence="6">Site-specific recombinase XerD</fullName>
    </submittedName>
</protein>
<keyword evidence="3" id="KW-0238">DNA-binding</keyword>
<dbReference type="CDD" id="cd00801">
    <property type="entry name" value="INT_P4_C"/>
    <property type="match status" value="1"/>
</dbReference>
<dbReference type="GO" id="GO:0006310">
    <property type="term" value="P:DNA recombination"/>
    <property type="evidence" value="ECO:0007669"/>
    <property type="project" value="UniProtKB-KW"/>
</dbReference>
<dbReference type="Pfam" id="PF13356">
    <property type="entry name" value="Arm-DNA-bind_3"/>
    <property type="match status" value="1"/>
</dbReference>
<dbReference type="AlphaFoldDB" id="A0A562VLZ8"/>